<keyword evidence="1" id="KW-1133">Transmembrane helix</keyword>
<feature type="transmembrane region" description="Helical" evidence="1">
    <location>
        <begin position="201"/>
        <end position="225"/>
    </location>
</feature>
<evidence type="ECO:0000256" key="1">
    <source>
        <dbReference type="SAM" id="Phobius"/>
    </source>
</evidence>
<feature type="transmembrane region" description="Helical" evidence="1">
    <location>
        <begin position="246"/>
        <end position="266"/>
    </location>
</feature>
<evidence type="ECO:0000313" key="3">
    <source>
        <dbReference type="EMBL" id="CUQ65169.1"/>
    </source>
</evidence>
<keyword evidence="1" id="KW-0472">Membrane</keyword>
<accession>A0A0S4KL53</accession>
<feature type="transmembrane region" description="Helical" evidence="1">
    <location>
        <begin position="272"/>
        <end position="292"/>
    </location>
</feature>
<dbReference type="KEGG" id="nio:NITINOP_0193"/>
<proteinExistence type="predicted"/>
<reference evidence="4" key="1">
    <citation type="submission" date="2015-09" db="EMBL/GenBank/DDBJ databases">
        <authorList>
            <person name="Daims H."/>
        </authorList>
    </citation>
    <scope>NUCLEOTIDE SEQUENCE [LARGE SCALE GENOMIC DNA]</scope>
</reference>
<dbReference type="AlphaFoldDB" id="A0A0S4KL53"/>
<gene>
    <name evidence="3" type="ORF">NITINOP_0193</name>
</gene>
<feature type="chain" id="PRO_5006623367" evidence="2">
    <location>
        <begin position="29"/>
        <end position="299"/>
    </location>
</feature>
<name>A0A0S4KL53_9BACT</name>
<keyword evidence="1" id="KW-0812">Transmembrane</keyword>
<keyword evidence="2" id="KW-0732">Signal</keyword>
<evidence type="ECO:0000313" key="4">
    <source>
        <dbReference type="Proteomes" id="UP000066284"/>
    </source>
</evidence>
<dbReference type="OrthoDB" id="8898084at2"/>
<sequence length="299" mass="33037">MRRKGKQWGLVGCLFLSLALLLADSVRAARPEAVVPDCAKLDNPQANFTPRAYTLTSVYVRTKAPEYSFVRGQWVLGEVQGILPPRTCLHVLKREEVGVIQVWYWIRYLDSTKQLRTGWVWAGTKDKDEGNYIGGDTAPKMSAVKPSDDELLSVLASFFVSSAWAQGDSLPPSDAGPDDVALPLPRPRAAANLDYLVELPLVGWAVNYSTISAVVLFVVMLGGMVAKAIWDETGGEQGRWPTWNKLFRPFLVSPIAFSAFWGPMYAQQDGGGLSLTMALYAFQIGFMWQHVLEKKVGGH</sequence>
<evidence type="ECO:0000256" key="2">
    <source>
        <dbReference type="SAM" id="SignalP"/>
    </source>
</evidence>
<dbReference type="RefSeq" id="WP_062481971.1">
    <property type="nucleotide sequence ID" value="NZ_LN885086.1"/>
</dbReference>
<keyword evidence="4" id="KW-1185">Reference proteome</keyword>
<dbReference type="Proteomes" id="UP000066284">
    <property type="component" value="Chromosome 1"/>
</dbReference>
<feature type="signal peptide" evidence="2">
    <location>
        <begin position="1"/>
        <end position="28"/>
    </location>
</feature>
<protein>
    <submittedName>
        <fullName evidence="3">Uncharacterized protein</fullName>
    </submittedName>
</protein>
<dbReference type="EMBL" id="LN885086">
    <property type="protein sequence ID" value="CUQ65169.1"/>
    <property type="molecule type" value="Genomic_DNA"/>
</dbReference>
<organism evidence="3 4">
    <name type="scientific">Candidatus Nitrospira inopinata</name>
    <dbReference type="NCBI Taxonomy" id="1715989"/>
    <lineage>
        <taxon>Bacteria</taxon>
        <taxon>Pseudomonadati</taxon>
        <taxon>Nitrospirota</taxon>
        <taxon>Nitrospiria</taxon>
        <taxon>Nitrospirales</taxon>
        <taxon>Nitrospiraceae</taxon>
        <taxon>Nitrospira</taxon>
    </lineage>
</organism>